<reference evidence="2" key="1">
    <citation type="journal article" date="2014" name="Front. Microbiol.">
        <title>High frequency of phylogenetically diverse reductive dehalogenase-homologous genes in deep subseafloor sedimentary metagenomes.</title>
        <authorList>
            <person name="Kawai M."/>
            <person name="Futagami T."/>
            <person name="Toyoda A."/>
            <person name="Takaki Y."/>
            <person name="Nishi S."/>
            <person name="Hori S."/>
            <person name="Arai W."/>
            <person name="Tsubouchi T."/>
            <person name="Morono Y."/>
            <person name="Uchiyama I."/>
            <person name="Ito T."/>
            <person name="Fujiyama A."/>
            <person name="Inagaki F."/>
            <person name="Takami H."/>
        </authorList>
    </citation>
    <scope>NUCLEOTIDE SEQUENCE</scope>
    <source>
        <strain evidence="2">Expedition CK06-06</strain>
    </source>
</reference>
<evidence type="ECO:0000313" key="2">
    <source>
        <dbReference type="EMBL" id="GAF72627.1"/>
    </source>
</evidence>
<dbReference type="EMBL" id="BARS01002776">
    <property type="protein sequence ID" value="GAF72627.1"/>
    <property type="molecule type" value="Genomic_DNA"/>
</dbReference>
<accession>X0S9M6</accession>
<protein>
    <recommendedName>
        <fullName evidence="1">Peptidase C39-like domain-containing protein</fullName>
    </recommendedName>
</protein>
<sequence length="283" mass="30316">FQSPLKLEKKGAGESYQVRWRITLENTSDITQSGLFNDEKCFPLGLSAAAGVSYGIDPGEAEEFFCEQTIPADEDKLITNVVSGTVAGESSFGSMGIVIVGEPPACIVPNVPYYSQCGQDYSGGACSNRPGDTVCSFGCGPTSEAMLINYHCGGSVTGPSELAQSYGCGRITYGATMDILGSGLSTRSFGAGDAFFAAIFNQLCEGRPVITTVYLDAIGVGHISLIVGVDMVTREVTLNDSYINRLYRSDKPYAKFSFDTYRGWVNTNTYWYWGGPLHPGCSQ</sequence>
<proteinExistence type="predicted"/>
<organism evidence="2">
    <name type="scientific">marine sediment metagenome</name>
    <dbReference type="NCBI Taxonomy" id="412755"/>
    <lineage>
        <taxon>unclassified sequences</taxon>
        <taxon>metagenomes</taxon>
        <taxon>ecological metagenomes</taxon>
    </lineage>
</organism>
<name>X0S9M6_9ZZZZ</name>
<feature type="non-terminal residue" evidence="2">
    <location>
        <position position="1"/>
    </location>
</feature>
<evidence type="ECO:0000259" key="1">
    <source>
        <dbReference type="Pfam" id="PF13529"/>
    </source>
</evidence>
<gene>
    <name evidence="2" type="ORF">S01H1_05326</name>
</gene>
<dbReference type="InterPro" id="IPR039564">
    <property type="entry name" value="Peptidase_C39-like"/>
</dbReference>
<comment type="caution">
    <text evidence="2">The sequence shown here is derived from an EMBL/GenBank/DDBJ whole genome shotgun (WGS) entry which is preliminary data.</text>
</comment>
<dbReference type="AlphaFoldDB" id="X0S9M6"/>
<dbReference type="Pfam" id="PF13529">
    <property type="entry name" value="Peptidase_C39_2"/>
    <property type="match status" value="1"/>
</dbReference>
<feature type="domain" description="Peptidase C39-like" evidence="1">
    <location>
        <begin position="110"/>
        <end position="242"/>
    </location>
</feature>